<dbReference type="eggNOG" id="ENOG502TH7S">
    <property type="taxonomic scope" value="Eukaryota"/>
</dbReference>
<keyword evidence="1" id="KW-1133">Transmembrane helix</keyword>
<feature type="transmembrane region" description="Helical" evidence="1">
    <location>
        <begin position="31"/>
        <end position="50"/>
    </location>
</feature>
<keyword evidence="1" id="KW-0472">Membrane</keyword>
<dbReference type="EMBL" id="GL379873">
    <property type="protein sequence ID" value="EGT58863.1"/>
    <property type="molecule type" value="Genomic_DNA"/>
</dbReference>
<dbReference type="HOGENOM" id="CLU_1877262_0_0_1"/>
<feature type="transmembrane region" description="Helical" evidence="1">
    <location>
        <begin position="70"/>
        <end position="87"/>
    </location>
</feature>
<name>G0NEG9_CAEBE</name>
<evidence type="ECO:0000256" key="1">
    <source>
        <dbReference type="SAM" id="Phobius"/>
    </source>
</evidence>
<keyword evidence="3" id="KW-1185">Reference proteome</keyword>
<keyword evidence="1" id="KW-0812">Transmembrane</keyword>
<organism evidence="3">
    <name type="scientific">Caenorhabditis brenneri</name>
    <name type="common">Nematode worm</name>
    <dbReference type="NCBI Taxonomy" id="135651"/>
    <lineage>
        <taxon>Eukaryota</taxon>
        <taxon>Metazoa</taxon>
        <taxon>Ecdysozoa</taxon>
        <taxon>Nematoda</taxon>
        <taxon>Chromadorea</taxon>
        <taxon>Rhabditida</taxon>
        <taxon>Rhabditina</taxon>
        <taxon>Rhabditomorpha</taxon>
        <taxon>Rhabditoidea</taxon>
        <taxon>Rhabditidae</taxon>
        <taxon>Peloderinae</taxon>
        <taxon>Caenorhabditis</taxon>
    </lineage>
</organism>
<evidence type="ECO:0000313" key="3">
    <source>
        <dbReference type="Proteomes" id="UP000008068"/>
    </source>
</evidence>
<dbReference type="InParanoid" id="G0NEG9"/>
<evidence type="ECO:0000313" key="2">
    <source>
        <dbReference type="EMBL" id="EGT58863.1"/>
    </source>
</evidence>
<dbReference type="Proteomes" id="UP000008068">
    <property type="component" value="Unassembled WGS sequence"/>
</dbReference>
<reference evidence="3" key="1">
    <citation type="submission" date="2011-07" db="EMBL/GenBank/DDBJ databases">
        <authorList>
            <consortium name="Caenorhabditis brenneri Sequencing and Analysis Consortium"/>
            <person name="Wilson R.K."/>
        </authorList>
    </citation>
    <scope>NUCLEOTIDE SEQUENCE [LARGE SCALE GENOMIC DNA]</scope>
    <source>
        <strain evidence="3">PB2801</strain>
    </source>
</reference>
<accession>G0NEG9</accession>
<feature type="transmembrane region" description="Helical" evidence="1">
    <location>
        <begin position="99"/>
        <end position="118"/>
    </location>
</feature>
<dbReference type="InterPro" id="IPR019420">
    <property type="entry name" value="7TM_GPCR_serpentine_rcpt_Srbc"/>
</dbReference>
<gene>
    <name evidence="2" type="ORF">CAEBREN_16273</name>
</gene>
<dbReference type="Pfam" id="PF10316">
    <property type="entry name" value="7TM_GPCR_Srbc"/>
    <property type="match status" value="1"/>
</dbReference>
<protein>
    <submittedName>
        <fullName evidence="2">Uncharacterized protein</fullName>
    </submittedName>
</protein>
<sequence length="136" mass="15077">MPVSMIVPPGCVTFACLGDKCFIQYSLTFEVIAHSITALMSLLLAIKLFFINSCKNGTKSNDIKRANRLALIESIIMAIFDIIPAAIQQKYHFQVEELGSVILFSKMCGYSLEGYLVYQTLKRRNETVGASSNGKN</sequence>
<dbReference type="PANTHER" id="PTHR10664:SF20">
    <property type="entry name" value="SERPENTINE RECEPTOR, CLASS BC (CLASS B-LIKE)"/>
    <property type="match status" value="1"/>
</dbReference>
<dbReference type="AlphaFoldDB" id="G0NEG9"/>
<dbReference type="PANTHER" id="PTHR10664">
    <property type="entry name" value="SERPENTINE RECEPTOR-C.ELEGANS"/>
    <property type="match status" value="1"/>
</dbReference>
<proteinExistence type="predicted"/>